<evidence type="ECO:0000256" key="7">
    <source>
        <dbReference type="ARBA" id="ARBA00023180"/>
    </source>
</evidence>
<keyword evidence="10" id="KW-0732">Signal</keyword>
<evidence type="ECO:0000256" key="8">
    <source>
        <dbReference type="SAM" id="MobiDB-lite"/>
    </source>
</evidence>
<keyword evidence="4 9" id="KW-1133">Transmembrane helix</keyword>
<sequence length="692" mass="80917">MFRCFIIILILNKVHTYMKPPDQNLEEISANQCLYKLATMYYHNNRSITIAYHPNFGTVDSVRSFIPLLQSQSNWMLKIRSSNKYYQKLYVHLIQRTSTFQFIHFLDSERIPSSLISPSNHWLLDIKAWQPHQATFLIVSFEIVPNSTRIREIFKELRKRNMFRVLLLIRTVEGATFNMYIFKAVTQNCQITSGRLMKIDSCAFGKLNKGTVLSLKNTDFKNCTIRAGYFEAPPYVKLKRASQIGNSNESTLSKPILEGLEVQLLNVVTAHLGYKVIYTESKIMGDVWKNLSTFGNFQRLESAEVDIILGSYTKTYSRYLAFDTTSFYIQDSLSFCVPNIVEKTNNYEHFFYFTQCLVVIFWVTVIISIVFWISSMLLPNNKHFRDYLLVALTFVRIMTNVAHNRKIYHLSSRLCMAIALIFAFYMNNVYSSQTTSNLVKSKYERKYGSIDKIFEQNLTTTYGPNCINYFQGDDTLKFRNRWNDCYHYYSCLHNVAFNRNTSYSTAILIMKYITKNFVNHNNEPLVYCFDISLMKFTPTMYTNRGAFFIKKFNNIISKLRENGIVLKWINDMLSKNKDDQEVYAINLYSDEDDMIRMKHLVPLFKAILYAYSFSTLVFLCEIGFGYLSNTKMADSYENKQNKLNKLWDEVLSASDEDFFPDMSEYAPLDSDMSSSEEDPETPRQKIKIVQSL</sequence>
<dbReference type="OrthoDB" id="6506757at2759"/>
<evidence type="ECO:0000256" key="3">
    <source>
        <dbReference type="ARBA" id="ARBA00022692"/>
    </source>
</evidence>
<evidence type="ECO:0000256" key="4">
    <source>
        <dbReference type="ARBA" id="ARBA00022989"/>
    </source>
</evidence>
<dbReference type="AlphaFoldDB" id="A0A9N9XHB8"/>
<dbReference type="SUPFAM" id="SSF53850">
    <property type="entry name" value="Periplasmic binding protein-like II"/>
    <property type="match status" value="1"/>
</dbReference>
<keyword evidence="2" id="KW-1003">Cell membrane</keyword>
<evidence type="ECO:0000256" key="10">
    <source>
        <dbReference type="SAM" id="SignalP"/>
    </source>
</evidence>
<evidence type="ECO:0000256" key="1">
    <source>
        <dbReference type="ARBA" id="ARBA00004651"/>
    </source>
</evidence>
<evidence type="ECO:0000256" key="6">
    <source>
        <dbReference type="ARBA" id="ARBA00023170"/>
    </source>
</evidence>
<feature type="signal peptide" evidence="10">
    <location>
        <begin position="1"/>
        <end position="16"/>
    </location>
</feature>
<evidence type="ECO:0000313" key="11">
    <source>
        <dbReference type="EMBL" id="CAG9839892.1"/>
    </source>
</evidence>
<evidence type="ECO:0000256" key="9">
    <source>
        <dbReference type="SAM" id="Phobius"/>
    </source>
</evidence>
<dbReference type="Proteomes" id="UP001153709">
    <property type="component" value="Chromosome 8"/>
</dbReference>
<evidence type="ECO:0000256" key="5">
    <source>
        <dbReference type="ARBA" id="ARBA00023136"/>
    </source>
</evidence>
<organism evidence="11 12">
    <name type="scientific">Diabrotica balteata</name>
    <name type="common">Banded cucumber beetle</name>
    <dbReference type="NCBI Taxonomy" id="107213"/>
    <lineage>
        <taxon>Eukaryota</taxon>
        <taxon>Metazoa</taxon>
        <taxon>Ecdysozoa</taxon>
        <taxon>Arthropoda</taxon>
        <taxon>Hexapoda</taxon>
        <taxon>Insecta</taxon>
        <taxon>Pterygota</taxon>
        <taxon>Neoptera</taxon>
        <taxon>Endopterygota</taxon>
        <taxon>Coleoptera</taxon>
        <taxon>Polyphaga</taxon>
        <taxon>Cucujiformia</taxon>
        <taxon>Chrysomeloidea</taxon>
        <taxon>Chrysomelidae</taxon>
        <taxon>Galerucinae</taxon>
        <taxon>Diabroticina</taxon>
        <taxon>Diabroticites</taxon>
        <taxon>Diabrotica</taxon>
    </lineage>
</organism>
<feature type="transmembrane region" description="Helical" evidence="9">
    <location>
        <begin position="350"/>
        <end position="372"/>
    </location>
</feature>
<name>A0A9N9XHB8_DIABA</name>
<accession>A0A9N9XHB8</accession>
<keyword evidence="12" id="KW-1185">Reference proteome</keyword>
<reference evidence="11" key="1">
    <citation type="submission" date="2022-01" db="EMBL/GenBank/DDBJ databases">
        <authorList>
            <person name="King R."/>
        </authorList>
    </citation>
    <scope>NUCLEOTIDE SEQUENCE</scope>
</reference>
<keyword evidence="3 9" id="KW-0812">Transmembrane</keyword>
<dbReference type="EMBL" id="OU898283">
    <property type="protein sequence ID" value="CAG9839892.1"/>
    <property type="molecule type" value="Genomic_DNA"/>
</dbReference>
<gene>
    <name evidence="11" type="ORF">DIABBA_LOCUS12614</name>
</gene>
<feature type="chain" id="PRO_5040240477" evidence="10">
    <location>
        <begin position="17"/>
        <end position="692"/>
    </location>
</feature>
<keyword evidence="6" id="KW-0675">Receptor</keyword>
<comment type="subcellular location">
    <subcellularLocation>
        <location evidence="1">Cell membrane</location>
        <topology evidence="1">Multi-pass membrane protein</topology>
    </subcellularLocation>
</comment>
<evidence type="ECO:0000256" key="2">
    <source>
        <dbReference type="ARBA" id="ARBA00022475"/>
    </source>
</evidence>
<protein>
    <submittedName>
        <fullName evidence="11">Uncharacterized protein</fullName>
    </submittedName>
</protein>
<feature type="transmembrane region" description="Helical" evidence="9">
    <location>
        <begin position="606"/>
        <end position="627"/>
    </location>
</feature>
<feature type="region of interest" description="Disordered" evidence="8">
    <location>
        <begin position="661"/>
        <end position="692"/>
    </location>
</feature>
<dbReference type="Gene3D" id="3.40.190.10">
    <property type="entry name" value="Periplasmic binding protein-like II"/>
    <property type="match status" value="1"/>
</dbReference>
<dbReference type="PANTHER" id="PTHR42643">
    <property type="entry name" value="IONOTROPIC RECEPTOR 20A-RELATED"/>
    <property type="match status" value="1"/>
</dbReference>
<dbReference type="GO" id="GO:0005886">
    <property type="term" value="C:plasma membrane"/>
    <property type="evidence" value="ECO:0007669"/>
    <property type="project" value="UniProtKB-SubCell"/>
</dbReference>
<evidence type="ECO:0000313" key="12">
    <source>
        <dbReference type="Proteomes" id="UP001153709"/>
    </source>
</evidence>
<keyword evidence="7" id="KW-0325">Glycoprotein</keyword>
<feature type="transmembrane region" description="Helical" evidence="9">
    <location>
        <begin position="407"/>
        <end position="426"/>
    </location>
</feature>
<keyword evidence="5 9" id="KW-0472">Membrane</keyword>
<proteinExistence type="predicted"/>
<dbReference type="PANTHER" id="PTHR42643:SF30">
    <property type="entry name" value="IONOTROPIC RECEPTOR 40A-RELATED"/>
    <property type="match status" value="1"/>
</dbReference>
<dbReference type="InterPro" id="IPR052192">
    <property type="entry name" value="Insect_Ionotropic_Sensory_Rcpt"/>
</dbReference>